<organism evidence="4 5">
    <name type="scientific">Hyaloscypha variabilis (strain UAMH 11265 / GT02V1 / F)</name>
    <name type="common">Meliniomyces variabilis</name>
    <dbReference type="NCBI Taxonomy" id="1149755"/>
    <lineage>
        <taxon>Eukaryota</taxon>
        <taxon>Fungi</taxon>
        <taxon>Dikarya</taxon>
        <taxon>Ascomycota</taxon>
        <taxon>Pezizomycotina</taxon>
        <taxon>Leotiomycetes</taxon>
        <taxon>Helotiales</taxon>
        <taxon>Hyaloscyphaceae</taxon>
        <taxon>Hyaloscypha</taxon>
        <taxon>Hyaloscypha variabilis</taxon>
    </lineage>
</organism>
<protein>
    <recommendedName>
        <fullName evidence="3">CBM1 domain-containing protein</fullName>
    </recommendedName>
</protein>
<dbReference type="OrthoDB" id="3563132at2759"/>
<dbReference type="InterPro" id="IPR035971">
    <property type="entry name" value="CBD_sf"/>
</dbReference>
<feature type="domain" description="CBM1" evidence="3">
    <location>
        <begin position="84"/>
        <end position="124"/>
    </location>
</feature>
<gene>
    <name evidence="4" type="ORF">L207DRAFT_574410</name>
</gene>
<dbReference type="GO" id="GO:0030248">
    <property type="term" value="F:cellulose binding"/>
    <property type="evidence" value="ECO:0007669"/>
    <property type="project" value="InterPro"/>
</dbReference>
<keyword evidence="1 2" id="KW-0732">Signal</keyword>
<feature type="signal peptide" evidence="2">
    <location>
        <begin position="1"/>
        <end position="20"/>
    </location>
</feature>
<evidence type="ECO:0000313" key="5">
    <source>
        <dbReference type="Proteomes" id="UP000235786"/>
    </source>
</evidence>
<accession>A0A2J6QS74</accession>
<evidence type="ECO:0000313" key="4">
    <source>
        <dbReference type="EMBL" id="PMD29119.1"/>
    </source>
</evidence>
<keyword evidence="5" id="KW-1185">Reference proteome</keyword>
<evidence type="ECO:0000259" key="3">
    <source>
        <dbReference type="PROSITE" id="PS51164"/>
    </source>
</evidence>
<evidence type="ECO:0000256" key="2">
    <source>
        <dbReference type="SAM" id="SignalP"/>
    </source>
</evidence>
<evidence type="ECO:0000256" key="1">
    <source>
        <dbReference type="ARBA" id="ARBA00022729"/>
    </source>
</evidence>
<dbReference type="InterPro" id="IPR000254">
    <property type="entry name" value="CBD"/>
</dbReference>
<dbReference type="GO" id="GO:0005576">
    <property type="term" value="C:extracellular region"/>
    <property type="evidence" value="ECO:0007669"/>
    <property type="project" value="InterPro"/>
</dbReference>
<dbReference type="GO" id="GO:0005975">
    <property type="term" value="P:carbohydrate metabolic process"/>
    <property type="evidence" value="ECO:0007669"/>
    <property type="project" value="InterPro"/>
</dbReference>
<feature type="chain" id="PRO_5014357349" description="CBM1 domain-containing protein" evidence="2">
    <location>
        <begin position="21"/>
        <end position="138"/>
    </location>
</feature>
<dbReference type="PROSITE" id="PS51164">
    <property type="entry name" value="CBM1_2"/>
    <property type="match status" value="1"/>
</dbReference>
<dbReference type="AlphaFoldDB" id="A0A2J6QS74"/>
<dbReference type="Proteomes" id="UP000235786">
    <property type="component" value="Unassembled WGS sequence"/>
</dbReference>
<sequence length="138" mass="14151">MLFSTSTLVSSLALLGLAASQVVVTVTNTVIVTTLTVTPKSTSTRTTYITVTGQAPAPVISSSTNYVTITVTSSGASTTVPATCPISEWGQCGGEGFAGNCAADPICGANAVCKYKDVWYSYCSNLPKIVHAVATVYV</sequence>
<proteinExistence type="predicted"/>
<reference evidence="4 5" key="1">
    <citation type="submission" date="2016-04" db="EMBL/GenBank/DDBJ databases">
        <title>A degradative enzymes factory behind the ericoid mycorrhizal symbiosis.</title>
        <authorList>
            <consortium name="DOE Joint Genome Institute"/>
            <person name="Martino E."/>
            <person name="Morin E."/>
            <person name="Grelet G."/>
            <person name="Kuo A."/>
            <person name="Kohler A."/>
            <person name="Daghino S."/>
            <person name="Barry K."/>
            <person name="Choi C."/>
            <person name="Cichocki N."/>
            <person name="Clum A."/>
            <person name="Copeland A."/>
            <person name="Hainaut M."/>
            <person name="Haridas S."/>
            <person name="Labutti K."/>
            <person name="Lindquist E."/>
            <person name="Lipzen A."/>
            <person name="Khouja H.-R."/>
            <person name="Murat C."/>
            <person name="Ohm R."/>
            <person name="Olson A."/>
            <person name="Spatafora J."/>
            <person name="Veneault-Fourrey C."/>
            <person name="Henrissat B."/>
            <person name="Grigoriev I."/>
            <person name="Martin F."/>
            <person name="Perotto S."/>
        </authorList>
    </citation>
    <scope>NUCLEOTIDE SEQUENCE [LARGE SCALE GENOMIC DNA]</scope>
    <source>
        <strain evidence="4 5">F</strain>
    </source>
</reference>
<dbReference type="SUPFAM" id="SSF57180">
    <property type="entry name" value="Cellulose-binding domain"/>
    <property type="match status" value="1"/>
</dbReference>
<name>A0A2J6QS74_HYAVF</name>
<dbReference type="EMBL" id="KZ613977">
    <property type="protein sequence ID" value="PMD29119.1"/>
    <property type="molecule type" value="Genomic_DNA"/>
</dbReference>